<sequence>MTSLCPMCSTSAFSVRFYTQENYGYSMRSLARVEVQSNCALQREAELAARNILHTPPVVGPDGWFTSFLVVALLASVTQQANGWQCGLSPLA</sequence>
<gene>
    <name evidence="1" type="ORF">M514_24619</name>
</gene>
<dbReference type="EMBL" id="KL367579">
    <property type="protein sequence ID" value="KFD63144.1"/>
    <property type="molecule type" value="Genomic_DNA"/>
</dbReference>
<name>A0A085N0Z8_9BILA</name>
<proteinExistence type="predicted"/>
<reference evidence="1" key="1">
    <citation type="journal article" date="2014" name="Nat. Genet.">
        <title>Genome and transcriptome of the porcine whipworm Trichuris suis.</title>
        <authorList>
            <person name="Jex A.R."/>
            <person name="Nejsum P."/>
            <person name="Schwarz E.M."/>
            <person name="Hu L."/>
            <person name="Young N.D."/>
            <person name="Hall R.S."/>
            <person name="Korhonen P.K."/>
            <person name="Liao S."/>
            <person name="Thamsborg S."/>
            <person name="Xia J."/>
            <person name="Xu P."/>
            <person name="Wang S."/>
            <person name="Scheerlinck J.P."/>
            <person name="Hofmann A."/>
            <person name="Sternberg P.W."/>
            <person name="Wang J."/>
            <person name="Gasser R.B."/>
        </authorList>
    </citation>
    <scope>NUCLEOTIDE SEQUENCE [LARGE SCALE GENOMIC DNA]</scope>
    <source>
        <strain evidence="1">DCEP-RM93F</strain>
    </source>
</reference>
<dbReference type="AlphaFoldDB" id="A0A085N0Z8"/>
<protein>
    <submittedName>
        <fullName evidence="1">Uncharacterized protein</fullName>
    </submittedName>
</protein>
<evidence type="ECO:0000313" key="1">
    <source>
        <dbReference type="EMBL" id="KFD63144.1"/>
    </source>
</evidence>
<organism evidence="1">
    <name type="scientific">Trichuris suis</name>
    <name type="common">pig whipworm</name>
    <dbReference type="NCBI Taxonomy" id="68888"/>
    <lineage>
        <taxon>Eukaryota</taxon>
        <taxon>Metazoa</taxon>
        <taxon>Ecdysozoa</taxon>
        <taxon>Nematoda</taxon>
        <taxon>Enoplea</taxon>
        <taxon>Dorylaimia</taxon>
        <taxon>Trichinellida</taxon>
        <taxon>Trichuridae</taxon>
        <taxon>Trichuris</taxon>
    </lineage>
</organism>
<dbReference type="Proteomes" id="UP000030758">
    <property type="component" value="Unassembled WGS sequence"/>
</dbReference>
<accession>A0A085N0Z8</accession>